<comment type="caution">
    <text evidence="1">The sequence shown here is derived from an EMBL/GenBank/DDBJ whole genome shotgun (WGS) entry which is preliminary data.</text>
</comment>
<dbReference type="AlphaFoldDB" id="G6FZ45"/>
<dbReference type="EMBL" id="AGIZ01000015">
    <property type="protein sequence ID" value="EHC09063.1"/>
    <property type="molecule type" value="Genomic_DNA"/>
</dbReference>
<accession>G6FZ45</accession>
<sequence>MNVYDNRFNLMVDQGVKPLMIPFHYKFDLGDKEDKGDDVYQEFCKMVKPVSAVHLVETFRLCYFQHSVTFRLSYKSLLTP</sequence>
<protein>
    <submittedName>
        <fullName evidence="1">Uncharacterized protein</fullName>
    </submittedName>
</protein>
<evidence type="ECO:0000313" key="2">
    <source>
        <dbReference type="Proteomes" id="UP000004344"/>
    </source>
</evidence>
<name>G6FZ45_9CYAN</name>
<dbReference type="Proteomes" id="UP000004344">
    <property type="component" value="Unassembled WGS sequence"/>
</dbReference>
<reference evidence="1 2" key="1">
    <citation type="submission" date="2011-09" db="EMBL/GenBank/DDBJ databases">
        <title>The draft genome of Fischerella sp. JSC-11.</title>
        <authorList>
            <consortium name="US DOE Joint Genome Institute (JGI-PGF)"/>
            <person name="Lucas S."/>
            <person name="Han J."/>
            <person name="Lapidus A."/>
            <person name="Cheng J.-F."/>
            <person name="Goodwin L."/>
            <person name="Pitluck S."/>
            <person name="Peters L."/>
            <person name="Land M.L."/>
            <person name="Hauser L."/>
            <person name="Sarkisova S."/>
            <person name="Bryant D.A."/>
            <person name="Brown I."/>
            <person name="Woyke T.J."/>
        </authorList>
    </citation>
    <scope>NUCLEOTIDE SEQUENCE [LARGE SCALE GENOMIC DNA]</scope>
    <source>
        <strain evidence="1 2">JSC-11</strain>
    </source>
</reference>
<evidence type="ECO:0000313" key="1">
    <source>
        <dbReference type="EMBL" id="EHC09063.1"/>
    </source>
</evidence>
<proteinExistence type="predicted"/>
<gene>
    <name evidence="1" type="ORF">FJSC11DRAFT_4144</name>
</gene>
<keyword evidence="2" id="KW-1185">Reference proteome</keyword>
<organism evidence="1 2">
    <name type="scientific">Fischerella thermalis JSC-11</name>
    <dbReference type="NCBI Taxonomy" id="741277"/>
    <lineage>
        <taxon>Bacteria</taxon>
        <taxon>Bacillati</taxon>
        <taxon>Cyanobacteriota</taxon>
        <taxon>Cyanophyceae</taxon>
        <taxon>Nostocales</taxon>
        <taxon>Hapalosiphonaceae</taxon>
        <taxon>Fischerella</taxon>
    </lineage>
</organism>